<evidence type="ECO:0000313" key="3">
    <source>
        <dbReference type="Proteomes" id="UP000777438"/>
    </source>
</evidence>
<dbReference type="AlphaFoldDB" id="A0A9P9AQ77"/>
<dbReference type="InterPro" id="IPR011009">
    <property type="entry name" value="Kinase-like_dom_sf"/>
</dbReference>
<keyword evidence="2" id="KW-0808">Transferase</keyword>
<dbReference type="Proteomes" id="UP000777438">
    <property type="component" value="Unassembled WGS sequence"/>
</dbReference>
<dbReference type="SUPFAM" id="SSF56112">
    <property type="entry name" value="Protein kinase-like (PK-like)"/>
    <property type="match status" value="1"/>
</dbReference>
<dbReference type="PANTHER" id="PTHR48011">
    <property type="entry name" value="CCR4-NOT TRANSCRIPTIONAL COMPLEX SUBUNIT CAF120-RELATED"/>
    <property type="match status" value="1"/>
</dbReference>
<comment type="caution">
    <text evidence="2">The sequence shown here is derived from an EMBL/GenBank/DDBJ whole genome shotgun (WGS) entry which is preliminary data.</text>
</comment>
<dbReference type="OrthoDB" id="1668230at2759"/>
<dbReference type="InterPro" id="IPR052751">
    <property type="entry name" value="Plant_MAPKKK"/>
</dbReference>
<dbReference type="PROSITE" id="PS50011">
    <property type="entry name" value="PROTEIN_KINASE_DOM"/>
    <property type="match status" value="1"/>
</dbReference>
<evidence type="ECO:0000313" key="2">
    <source>
        <dbReference type="EMBL" id="KAH6889925.1"/>
    </source>
</evidence>
<keyword evidence="2" id="KW-0418">Kinase</keyword>
<reference evidence="2 3" key="1">
    <citation type="journal article" date="2021" name="Nat. Commun.">
        <title>Genetic determinants of endophytism in the Arabidopsis root mycobiome.</title>
        <authorList>
            <person name="Mesny F."/>
            <person name="Miyauchi S."/>
            <person name="Thiergart T."/>
            <person name="Pickel B."/>
            <person name="Atanasova L."/>
            <person name="Karlsson M."/>
            <person name="Huettel B."/>
            <person name="Barry K.W."/>
            <person name="Haridas S."/>
            <person name="Chen C."/>
            <person name="Bauer D."/>
            <person name="Andreopoulos W."/>
            <person name="Pangilinan J."/>
            <person name="LaButti K."/>
            <person name="Riley R."/>
            <person name="Lipzen A."/>
            <person name="Clum A."/>
            <person name="Drula E."/>
            <person name="Henrissat B."/>
            <person name="Kohler A."/>
            <person name="Grigoriev I.V."/>
            <person name="Martin F.M."/>
            <person name="Hacquard S."/>
        </authorList>
    </citation>
    <scope>NUCLEOTIDE SEQUENCE [LARGE SCALE GENOMIC DNA]</scope>
    <source>
        <strain evidence="2 3">MPI-CAGE-CH-0241</strain>
    </source>
</reference>
<dbReference type="GO" id="GO:0004672">
    <property type="term" value="F:protein kinase activity"/>
    <property type="evidence" value="ECO:0007669"/>
    <property type="project" value="InterPro"/>
</dbReference>
<accession>A0A9P9AQ77</accession>
<name>A0A9P9AQ77_9HYPO</name>
<gene>
    <name evidence="2" type="ORF">B0T10DRAFT_43554</name>
</gene>
<feature type="domain" description="Protein kinase" evidence="1">
    <location>
        <begin position="8"/>
        <end position="287"/>
    </location>
</feature>
<dbReference type="InterPro" id="IPR000719">
    <property type="entry name" value="Prot_kinase_dom"/>
</dbReference>
<keyword evidence="3" id="KW-1185">Reference proteome</keyword>
<dbReference type="PANTHER" id="PTHR48011:SF18">
    <property type="entry name" value="MITOGEN-ACTIVATED PROTEIN KINASE KINASE KINASE 19-RELATED"/>
    <property type="match status" value="1"/>
</dbReference>
<dbReference type="GO" id="GO:0005524">
    <property type="term" value="F:ATP binding"/>
    <property type="evidence" value="ECO:0007669"/>
    <property type="project" value="InterPro"/>
</dbReference>
<organism evidence="2 3">
    <name type="scientific">Thelonectria olida</name>
    <dbReference type="NCBI Taxonomy" id="1576542"/>
    <lineage>
        <taxon>Eukaryota</taxon>
        <taxon>Fungi</taxon>
        <taxon>Dikarya</taxon>
        <taxon>Ascomycota</taxon>
        <taxon>Pezizomycotina</taxon>
        <taxon>Sordariomycetes</taxon>
        <taxon>Hypocreomycetidae</taxon>
        <taxon>Hypocreales</taxon>
        <taxon>Nectriaceae</taxon>
        <taxon>Thelonectria</taxon>
    </lineage>
</organism>
<protein>
    <submittedName>
        <fullName evidence="2">Kinase-like domain-containing protein</fullName>
    </submittedName>
</protein>
<sequence>MAPRLVKEGKIQILGQTANSVVYAVANDSKTGWAKDSLSVLKGGTVWYEGREALGPGKDAQESDERARKEAGIYEALGQHDCILGYFGLEATILGGSGSVPKAWAVRLERAPYGSLRDYIINNSANPPDERTRLKLATQFTEGVAHMHLRGVVWGDLSTRNVFLFDQWRIKLGDFADSDQMDDYPHDWYGCEIRYCPPGSDRPQCHNIGTMNREMFALGSAIYEISEWKVPYGSETEVSEDEVKEALLAGEWPQLSNDNPTGPIISRLWGYMYESSEQVVNDLRGLF</sequence>
<evidence type="ECO:0000259" key="1">
    <source>
        <dbReference type="PROSITE" id="PS50011"/>
    </source>
</evidence>
<dbReference type="EMBL" id="JAGPYM010000010">
    <property type="protein sequence ID" value="KAH6889925.1"/>
    <property type="molecule type" value="Genomic_DNA"/>
</dbReference>
<dbReference type="Pfam" id="PF00069">
    <property type="entry name" value="Pkinase"/>
    <property type="match status" value="1"/>
</dbReference>
<dbReference type="Gene3D" id="1.10.510.10">
    <property type="entry name" value="Transferase(Phosphotransferase) domain 1"/>
    <property type="match status" value="1"/>
</dbReference>
<proteinExistence type="predicted"/>
<dbReference type="GO" id="GO:0007165">
    <property type="term" value="P:signal transduction"/>
    <property type="evidence" value="ECO:0007669"/>
    <property type="project" value="TreeGrafter"/>
</dbReference>